<evidence type="ECO:0000313" key="2">
    <source>
        <dbReference type="Proteomes" id="UP000181897"/>
    </source>
</evidence>
<organism evidence="1 2">
    <name type="scientific">Sulfitobacter alexandrii</name>
    <dbReference type="NCBI Taxonomy" id="1917485"/>
    <lineage>
        <taxon>Bacteria</taxon>
        <taxon>Pseudomonadati</taxon>
        <taxon>Pseudomonadota</taxon>
        <taxon>Alphaproteobacteria</taxon>
        <taxon>Rhodobacterales</taxon>
        <taxon>Roseobacteraceae</taxon>
        <taxon>Sulfitobacter</taxon>
    </lineage>
</organism>
<protein>
    <submittedName>
        <fullName evidence="1">Uncharacterized protein</fullName>
    </submittedName>
</protein>
<gene>
    <name evidence="1" type="ORF">BOO69_11220</name>
</gene>
<dbReference type="AlphaFoldDB" id="A0A1J0WHY3"/>
<reference evidence="1 2" key="1">
    <citation type="submission" date="2016-11" db="EMBL/GenBank/DDBJ databases">
        <title>Complete genome sequence of Sulfitobacter sp. AM1-D1, a toxic bacteria associated with marine dinoflagellate Alexandrium minutum in East China Sea.</title>
        <authorList>
            <person name="Yang Q."/>
            <person name="Zhang X."/>
            <person name="Tian X."/>
        </authorList>
    </citation>
    <scope>NUCLEOTIDE SEQUENCE [LARGE SCALE GENOMIC DNA]</scope>
    <source>
        <strain evidence="1 2">AM1-D1</strain>
    </source>
</reference>
<keyword evidence="2" id="KW-1185">Reference proteome</keyword>
<sequence length="333" mass="38390">MMWPFLSKKPKQDTAATLSVQNTGYVQCREMPEDVGELCQKWFSGRISQFEQTGERSIYIPYEFQRFDRIKIKGAGLNGSAIQFGTYLERGPVAPLFDFDGRAMMDVASGHDGAYVGGSSMQQAVTEYRMSHLLTKLGFSTVPCLGYGQVHQNGHSSWFTVYGWRTSWIDSVKPPQGDVQTYRAMTIRNSEIALELARKHRLIGNFWMVRNEDGDYLLKDLHLFRRADPLNMSQVSWVMQTYFALHITAISTRLLCQKWHDEDVAQEAPLWMIWPFCPEATLEDWDLLRFRVVAKYMLQSHPAFDPEQLCDLLRSNPITARIMDLCPTEFEAR</sequence>
<dbReference type="Proteomes" id="UP000181897">
    <property type="component" value="Chromosome"/>
</dbReference>
<dbReference type="RefSeq" id="WP_071972253.1">
    <property type="nucleotide sequence ID" value="NZ_CP018076.1"/>
</dbReference>
<dbReference type="EMBL" id="CP018076">
    <property type="protein sequence ID" value="APE43915.1"/>
    <property type="molecule type" value="Genomic_DNA"/>
</dbReference>
<name>A0A1J0WHY3_9RHOB</name>
<dbReference type="KEGG" id="suam:BOO69_11220"/>
<accession>A0A1J0WHY3</accession>
<dbReference type="OrthoDB" id="8442192at2"/>
<proteinExistence type="predicted"/>
<evidence type="ECO:0000313" key="1">
    <source>
        <dbReference type="EMBL" id="APE43915.1"/>
    </source>
</evidence>